<dbReference type="InterPro" id="IPR001206">
    <property type="entry name" value="Diacylglycerol_kinase_cat_dom"/>
</dbReference>
<keyword evidence="8" id="KW-1185">Reference proteome</keyword>
<dbReference type="NCBIfam" id="TIGR00147">
    <property type="entry name" value="YegS/Rv2252/BmrU family lipid kinase"/>
    <property type="match status" value="1"/>
</dbReference>
<dbReference type="GO" id="GO:0008654">
    <property type="term" value="P:phospholipid biosynthetic process"/>
    <property type="evidence" value="ECO:0007669"/>
    <property type="project" value="InterPro"/>
</dbReference>
<accession>A0A517YAY3</accession>
<protein>
    <submittedName>
        <fullName evidence="7">Lipid kinase YegS</fullName>
        <ecNumber evidence="7">2.7.1.-</ecNumber>
    </submittedName>
</protein>
<dbReference type="PANTHER" id="PTHR12358">
    <property type="entry name" value="SPHINGOSINE KINASE"/>
    <property type="match status" value="1"/>
</dbReference>
<dbReference type="InterPro" id="IPR045540">
    <property type="entry name" value="YegS/DAGK_C"/>
</dbReference>
<dbReference type="SUPFAM" id="SSF111331">
    <property type="entry name" value="NAD kinase/diacylglycerol kinase-like"/>
    <property type="match status" value="1"/>
</dbReference>
<evidence type="ECO:0000256" key="2">
    <source>
        <dbReference type="ARBA" id="ARBA00022741"/>
    </source>
</evidence>
<keyword evidence="1 7" id="KW-0808">Transferase</keyword>
<dbReference type="Gene3D" id="3.40.50.10330">
    <property type="entry name" value="Probable inorganic polyphosphate/atp-NAD kinase, domain 1"/>
    <property type="match status" value="1"/>
</dbReference>
<proteinExistence type="predicted"/>
<reference evidence="7 8" key="1">
    <citation type="submission" date="2019-02" db="EMBL/GenBank/DDBJ databases">
        <title>Deep-cultivation of Planctomycetes and their phenomic and genomic characterization uncovers novel biology.</title>
        <authorList>
            <person name="Wiegand S."/>
            <person name="Jogler M."/>
            <person name="Boedeker C."/>
            <person name="Pinto D."/>
            <person name="Vollmers J."/>
            <person name="Rivas-Marin E."/>
            <person name="Kohn T."/>
            <person name="Peeters S.H."/>
            <person name="Heuer A."/>
            <person name="Rast P."/>
            <person name="Oberbeckmann S."/>
            <person name="Bunk B."/>
            <person name="Jeske O."/>
            <person name="Meyerdierks A."/>
            <person name="Storesund J.E."/>
            <person name="Kallscheuer N."/>
            <person name="Luecker S."/>
            <person name="Lage O.M."/>
            <person name="Pohl T."/>
            <person name="Merkel B.J."/>
            <person name="Hornburger P."/>
            <person name="Mueller R.-W."/>
            <person name="Bruemmer F."/>
            <person name="Labrenz M."/>
            <person name="Spormann A.M."/>
            <person name="Op den Camp H."/>
            <person name="Overmann J."/>
            <person name="Amann R."/>
            <person name="Jetten M.S.M."/>
            <person name="Mascher T."/>
            <person name="Medema M.H."/>
            <person name="Devos D.P."/>
            <person name="Kaster A.-K."/>
            <person name="Ovreas L."/>
            <person name="Rohde M."/>
            <person name="Galperin M.Y."/>
            <person name="Jogler C."/>
        </authorList>
    </citation>
    <scope>NUCLEOTIDE SEQUENCE [LARGE SCALE GENOMIC DNA]</scope>
    <source>
        <strain evidence="7 8">ETA_A8</strain>
    </source>
</reference>
<dbReference type="InterPro" id="IPR050187">
    <property type="entry name" value="Lipid_Phosphate_FormReg"/>
</dbReference>
<evidence type="ECO:0000313" key="7">
    <source>
        <dbReference type="EMBL" id="QDU27396.1"/>
    </source>
</evidence>
<dbReference type="Pfam" id="PF00781">
    <property type="entry name" value="DAGK_cat"/>
    <property type="match status" value="1"/>
</dbReference>
<dbReference type="RefSeq" id="WP_145088238.1">
    <property type="nucleotide sequence ID" value="NZ_CP036274.1"/>
</dbReference>
<dbReference type="EMBL" id="CP036274">
    <property type="protein sequence ID" value="QDU27396.1"/>
    <property type="molecule type" value="Genomic_DNA"/>
</dbReference>
<evidence type="ECO:0000256" key="4">
    <source>
        <dbReference type="ARBA" id="ARBA00022840"/>
    </source>
</evidence>
<dbReference type="EC" id="2.7.1.-" evidence="7"/>
<feature type="domain" description="DAGKc" evidence="6">
    <location>
        <begin position="4"/>
        <end position="135"/>
    </location>
</feature>
<dbReference type="OrthoDB" id="142078at2"/>
<keyword evidence="4" id="KW-0067">ATP-binding</keyword>
<dbReference type="InterPro" id="IPR005218">
    <property type="entry name" value="Diacylglycerol/lipid_kinase"/>
</dbReference>
<dbReference type="InterPro" id="IPR017438">
    <property type="entry name" value="ATP-NAD_kinase_N"/>
</dbReference>
<dbReference type="GO" id="GO:0005524">
    <property type="term" value="F:ATP binding"/>
    <property type="evidence" value="ECO:0007669"/>
    <property type="project" value="UniProtKB-KW"/>
</dbReference>
<keyword evidence="3 7" id="KW-0418">Kinase</keyword>
<organism evidence="7 8">
    <name type="scientific">Anatilimnocola aggregata</name>
    <dbReference type="NCBI Taxonomy" id="2528021"/>
    <lineage>
        <taxon>Bacteria</taxon>
        <taxon>Pseudomonadati</taxon>
        <taxon>Planctomycetota</taxon>
        <taxon>Planctomycetia</taxon>
        <taxon>Pirellulales</taxon>
        <taxon>Pirellulaceae</taxon>
        <taxon>Anatilimnocola</taxon>
    </lineage>
</organism>
<keyword evidence="2" id="KW-0547">Nucleotide-binding</keyword>
<sequence>MNQSSSRKIPILWNPNAGPQERNAASLEQIKTELGSHVEVHVTKSEQHSAELTRQLIDQGATCIAAAGGDGVINVVSDAILQTGKPNIALAVLPSGTGNDYARSLGLPLSAVEAAPLILTENPRRLDVFQLHGKSSAGDFQRYGANMLAGGNTGQYTQQLTDEMKQQWGAFCFLRGAIEVLNNLEVYPVEVQFDDEPPQQLNVLNLFVANGRCAGAGLPVAPNALLDDGLLDAVIVLDGTGVQLAQLALTYVVGDPHEHDLILARKAKKVTFRSQQPFAWAVDGQEFTASELTITVHPSRLPVILGPQTPAVQSAVPTA</sequence>
<dbReference type="AlphaFoldDB" id="A0A517YAY3"/>
<evidence type="ECO:0000256" key="1">
    <source>
        <dbReference type="ARBA" id="ARBA00022679"/>
    </source>
</evidence>
<gene>
    <name evidence="7" type="primary">yegS</name>
    <name evidence="7" type="ORF">ETAA8_24830</name>
</gene>
<dbReference type="GO" id="GO:0016301">
    <property type="term" value="F:kinase activity"/>
    <property type="evidence" value="ECO:0007669"/>
    <property type="project" value="UniProtKB-KW"/>
</dbReference>
<dbReference type="Proteomes" id="UP000315017">
    <property type="component" value="Chromosome"/>
</dbReference>
<feature type="region of interest" description="Disordered" evidence="5">
    <location>
        <begin position="1"/>
        <end position="20"/>
    </location>
</feature>
<dbReference type="PROSITE" id="PS50146">
    <property type="entry name" value="DAGK"/>
    <property type="match status" value="1"/>
</dbReference>
<dbReference type="KEGG" id="aagg:ETAA8_24830"/>
<dbReference type="PANTHER" id="PTHR12358:SF54">
    <property type="entry name" value="SPHINGOSINE KINASE RELATED PROTEIN"/>
    <property type="match status" value="1"/>
</dbReference>
<dbReference type="InterPro" id="IPR016064">
    <property type="entry name" value="NAD/diacylglycerol_kinase_sf"/>
</dbReference>
<evidence type="ECO:0000313" key="8">
    <source>
        <dbReference type="Proteomes" id="UP000315017"/>
    </source>
</evidence>
<evidence type="ECO:0000259" key="6">
    <source>
        <dbReference type="PROSITE" id="PS50146"/>
    </source>
</evidence>
<dbReference type="Pfam" id="PF19279">
    <property type="entry name" value="YegS_C"/>
    <property type="match status" value="1"/>
</dbReference>
<evidence type="ECO:0000256" key="3">
    <source>
        <dbReference type="ARBA" id="ARBA00022777"/>
    </source>
</evidence>
<evidence type="ECO:0000256" key="5">
    <source>
        <dbReference type="SAM" id="MobiDB-lite"/>
    </source>
</evidence>
<name>A0A517YAY3_9BACT</name>
<dbReference type="Gene3D" id="2.60.200.40">
    <property type="match status" value="1"/>
</dbReference>
<dbReference type="SMART" id="SM00046">
    <property type="entry name" value="DAGKc"/>
    <property type="match status" value="1"/>
</dbReference>